<organism evidence="1 2">
    <name type="scientific">Filifactor villosus</name>
    <dbReference type="NCBI Taxonomy" id="29374"/>
    <lineage>
        <taxon>Bacteria</taxon>
        <taxon>Bacillati</taxon>
        <taxon>Bacillota</taxon>
        <taxon>Clostridia</taxon>
        <taxon>Peptostreptococcales</taxon>
        <taxon>Filifactoraceae</taxon>
        <taxon>Filifactor</taxon>
    </lineage>
</organism>
<name>A0ABV9QIS6_9FIRM</name>
<keyword evidence="2" id="KW-1185">Reference proteome</keyword>
<dbReference type="Proteomes" id="UP001595916">
    <property type="component" value="Unassembled WGS sequence"/>
</dbReference>
<dbReference type="EMBL" id="JBHSHL010000005">
    <property type="protein sequence ID" value="MFC4803768.1"/>
    <property type="molecule type" value="Genomic_DNA"/>
</dbReference>
<dbReference type="RefSeq" id="WP_379787226.1">
    <property type="nucleotide sequence ID" value="NZ_JBHSHL010000005.1"/>
</dbReference>
<protein>
    <submittedName>
        <fullName evidence="1">Uncharacterized protein</fullName>
    </submittedName>
</protein>
<sequence>MWNINHFMSIEDYCRIHNVKPSTVRCRCLRGTVLSSKKFGKTWLLHRNEKLFNWNLKSVENNCQILKKMGFEIKEEHGIFYFFFENKKIFVREKMREIKKQMEEAEDESRNL</sequence>
<evidence type="ECO:0000313" key="1">
    <source>
        <dbReference type="EMBL" id="MFC4803768.1"/>
    </source>
</evidence>
<proteinExistence type="predicted"/>
<evidence type="ECO:0000313" key="2">
    <source>
        <dbReference type="Proteomes" id="UP001595916"/>
    </source>
</evidence>
<reference evidence="2" key="1">
    <citation type="journal article" date="2019" name="Int. J. Syst. Evol. Microbiol.">
        <title>The Global Catalogue of Microorganisms (GCM) 10K type strain sequencing project: providing services to taxonomists for standard genome sequencing and annotation.</title>
        <authorList>
            <consortium name="The Broad Institute Genomics Platform"/>
            <consortium name="The Broad Institute Genome Sequencing Center for Infectious Disease"/>
            <person name="Wu L."/>
            <person name="Ma J."/>
        </authorList>
    </citation>
    <scope>NUCLEOTIDE SEQUENCE [LARGE SCALE GENOMIC DNA]</scope>
    <source>
        <strain evidence="2">CCUG 46385</strain>
    </source>
</reference>
<accession>A0ABV9QIS6</accession>
<gene>
    <name evidence="1" type="ORF">ACFO4R_01605</name>
</gene>
<comment type="caution">
    <text evidence="1">The sequence shown here is derived from an EMBL/GenBank/DDBJ whole genome shotgun (WGS) entry which is preliminary data.</text>
</comment>